<comment type="function">
    <text evidence="9">Essential cell division protein. May link together the upstream cell division proteins, which are predominantly cytoplasmic, with the downstream cell division proteins, which are predominantly periplasmic. May control correct divisome assembly.</text>
</comment>
<evidence type="ECO:0000259" key="11">
    <source>
        <dbReference type="PROSITE" id="PS51779"/>
    </source>
</evidence>
<comment type="subcellular location">
    <subcellularLocation>
        <location evidence="9">Cell inner membrane</location>
        <topology evidence="9">Single-pass type II membrane protein</topology>
    </subcellularLocation>
    <subcellularLocation>
        <location evidence="1">Membrane</location>
    </subcellularLocation>
    <text evidence="9">Localizes to the division septum.</text>
</comment>
<dbReference type="HAMAP" id="MF_00911">
    <property type="entry name" value="FtsQ_subfam"/>
    <property type="match status" value="1"/>
</dbReference>
<dbReference type="GO" id="GO:0043093">
    <property type="term" value="P:FtsZ-dependent cytokinesis"/>
    <property type="evidence" value="ECO:0007669"/>
    <property type="project" value="UniProtKB-UniRule"/>
</dbReference>
<keyword evidence="8 9" id="KW-0131">Cell cycle</keyword>
<sequence length="287" mass="31510">MNALLRIVGWVLALALVVLPVVAVLNGWVGAGHWPLTRLRATGEFRRVDGAQLRQTLSPFARRGFFAVDLDAAQTAVARLPWVESAEVRKRWPDVLEVRIVEHQPFAHWGDKRLLSAHGRLFPEQGTPAPRGLPSFRAPDARADEVVALYNESRELLAPVGLDVRAVELDPRGSWTLTLDNGARVILGRSQARARLSRFVRLLPQLMSEDAQRLDRADLRYTNGFALVWASLPQTRDGDDAPRDNGSAPLRPALPAPVDDAPAPPTARLRLPPSPFTAPAASLLETA</sequence>
<evidence type="ECO:0000256" key="4">
    <source>
        <dbReference type="ARBA" id="ARBA00022618"/>
    </source>
</evidence>
<proteinExistence type="inferred from homology"/>
<dbReference type="KEGG" id="lsf:I8J32_000965"/>
<dbReference type="AlphaFoldDB" id="A0A974Y190"/>
<keyword evidence="6 9" id="KW-1133">Transmembrane helix</keyword>
<dbReference type="Gene3D" id="3.10.20.310">
    <property type="entry name" value="membrane protein fhac"/>
    <property type="match status" value="1"/>
</dbReference>
<comment type="similarity">
    <text evidence="9">Belongs to the FtsQ/DivIB family. FtsQ subfamily.</text>
</comment>
<keyword evidence="5 9" id="KW-0812">Transmembrane</keyword>
<evidence type="ECO:0000256" key="10">
    <source>
        <dbReference type="SAM" id="MobiDB-lite"/>
    </source>
</evidence>
<organism evidence="12 13">
    <name type="scientific">Agrilutibacter solisilvae</name>
    <dbReference type="NCBI Taxonomy" id="2763317"/>
    <lineage>
        <taxon>Bacteria</taxon>
        <taxon>Pseudomonadati</taxon>
        <taxon>Pseudomonadota</taxon>
        <taxon>Gammaproteobacteria</taxon>
        <taxon>Lysobacterales</taxon>
        <taxon>Lysobacteraceae</taxon>
        <taxon>Agrilutibacter</taxon>
    </lineage>
</organism>
<keyword evidence="4 9" id="KW-0132">Cell division</keyword>
<evidence type="ECO:0000256" key="9">
    <source>
        <dbReference type="HAMAP-Rule" id="MF_00911"/>
    </source>
</evidence>
<accession>A0A974Y190</accession>
<reference evidence="12 13" key="1">
    <citation type="submission" date="2021-03" db="EMBL/GenBank/DDBJ databases">
        <title>Lysobacter sp. nov. isolated from soil of gangwondo yeongwol, south Korea.</title>
        <authorList>
            <person name="Kim K.R."/>
            <person name="Kim K.H."/>
            <person name="Jeon C.O."/>
        </authorList>
    </citation>
    <scope>NUCLEOTIDE SEQUENCE [LARGE SCALE GENOMIC DNA]</scope>
    <source>
        <strain evidence="12 13">R19</strain>
    </source>
</reference>
<evidence type="ECO:0000256" key="2">
    <source>
        <dbReference type="ARBA" id="ARBA00022475"/>
    </source>
</evidence>
<evidence type="ECO:0000256" key="5">
    <source>
        <dbReference type="ARBA" id="ARBA00022692"/>
    </source>
</evidence>
<dbReference type="GO" id="GO:0005886">
    <property type="term" value="C:plasma membrane"/>
    <property type="evidence" value="ECO:0007669"/>
    <property type="project" value="UniProtKB-SubCell"/>
</dbReference>
<keyword evidence="3 9" id="KW-0997">Cell inner membrane</keyword>
<name>A0A974Y190_9GAMM</name>
<feature type="domain" description="POTRA" evidence="11">
    <location>
        <begin position="34"/>
        <end position="103"/>
    </location>
</feature>
<dbReference type="InterPro" id="IPR045335">
    <property type="entry name" value="FtsQ_C_sf"/>
</dbReference>
<dbReference type="InterPro" id="IPR034746">
    <property type="entry name" value="POTRA"/>
</dbReference>
<dbReference type="Pfam" id="PF03799">
    <property type="entry name" value="FtsQ_DivIB_C"/>
    <property type="match status" value="1"/>
</dbReference>
<dbReference type="PANTHER" id="PTHR35851:SF1">
    <property type="entry name" value="CELL DIVISION PROTEIN FTSQ"/>
    <property type="match status" value="1"/>
</dbReference>
<dbReference type="InterPro" id="IPR013685">
    <property type="entry name" value="POTRA_FtsQ_type"/>
</dbReference>
<dbReference type="Proteomes" id="UP000639274">
    <property type="component" value="Chromosome"/>
</dbReference>
<evidence type="ECO:0000256" key="6">
    <source>
        <dbReference type="ARBA" id="ARBA00022989"/>
    </source>
</evidence>
<dbReference type="InterPro" id="IPR005548">
    <property type="entry name" value="Cell_div_FtsQ/DivIB_C"/>
</dbReference>
<evidence type="ECO:0000256" key="1">
    <source>
        <dbReference type="ARBA" id="ARBA00004370"/>
    </source>
</evidence>
<gene>
    <name evidence="9" type="primary">ftsQ</name>
    <name evidence="12" type="ORF">I8J32_000965</name>
</gene>
<dbReference type="GO" id="GO:0032153">
    <property type="term" value="C:cell division site"/>
    <property type="evidence" value="ECO:0007669"/>
    <property type="project" value="UniProtKB-UniRule"/>
</dbReference>
<keyword evidence="13" id="KW-1185">Reference proteome</keyword>
<evidence type="ECO:0000256" key="8">
    <source>
        <dbReference type="ARBA" id="ARBA00023306"/>
    </source>
</evidence>
<evidence type="ECO:0000256" key="3">
    <source>
        <dbReference type="ARBA" id="ARBA00022519"/>
    </source>
</evidence>
<dbReference type="EMBL" id="CP071518">
    <property type="protein sequence ID" value="QSX78555.1"/>
    <property type="molecule type" value="Genomic_DNA"/>
</dbReference>
<dbReference type="RefSeq" id="WP_207526716.1">
    <property type="nucleotide sequence ID" value="NZ_CP071518.1"/>
</dbReference>
<dbReference type="InterPro" id="IPR026579">
    <property type="entry name" value="FtsQ"/>
</dbReference>
<evidence type="ECO:0000256" key="7">
    <source>
        <dbReference type="ARBA" id="ARBA00023136"/>
    </source>
</evidence>
<feature type="compositionally biased region" description="Low complexity" evidence="10">
    <location>
        <begin position="248"/>
        <end position="271"/>
    </location>
</feature>
<dbReference type="PROSITE" id="PS51779">
    <property type="entry name" value="POTRA"/>
    <property type="match status" value="1"/>
</dbReference>
<comment type="subunit">
    <text evidence="9">Part of a complex composed of FtsB, FtsL and FtsQ.</text>
</comment>
<keyword evidence="7 9" id="KW-0472">Membrane</keyword>
<evidence type="ECO:0000313" key="13">
    <source>
        <dbReference type="Proteomes" id="UP000639274"/>
    </source>
</evidence>
<dbReference type="GO" id="GO:0090529">
    <property type="term" value="P:cell septum assembly"/>
    <property type="evidence" value="ECO:0007669"/>
    <property type="project" value="InterPro"/>
</dbReference>
<feature type="region of interest" description="Disordered" evidence="10">
    <location>
        <begin position="234"/>
        <end position="287"/>
    </location>
</feature>
<keyword evidence="2 9" id="KW-1003">Cell membrane</keyword>
<dbReference type="PANTHER" id="PTHR35851">
    <property type="entry name" value="CELL DIVISION PROTEIN FTSQ"/>
    <property type="match status" value="1"/>
</dbReference>
<protein>
    <recommendedName>
        <fullName evidence="9">Cell division protein FtsQ</fullName>
    </recommendedName>
</protein>
<dbReference type="Gene3D" id="3.40.50.11690">
    <property type="entry name" value="Cell division protein FtsQ/DivIB"/>
    <property type="match status" value="1"/>
</dbReference>
<dbReference type="Pfam" id="PF08478">
    <property type="entry name" value="POTRA_1"/>
    <property type="match status" value="1"/>
</dbReference>
<evidence type="ECO:0000313" key="12">
    <source>
        <dbReference type="EMBL" id="QSX78555.1"/>
    </source>
</evidence>